<gene>
    <name evidence="1" type="ORF">JCM31447_14740</name>
</gene>
<accession>A0A4P2VJW5</accession>
<dbReference type="RefSeq" id="WP_130608086.1">
    <property type="nucleotide sequence ID" value="NZ_AP019368.1"/>
</dbReference>
<protein>
    <submittedName>
        <fullName evidence="1">Biliverdin-producing heme oxygenase</fullName>
    </submittedName>
</protein>
<dbReference type="EMBL" id="AP019368">
    <property type="protein sequence ID" value="BBH53031.1"/>
    <property type="molecule type" value="Genomic_DNA"/>
</dbReference>
<proteinExistence type="predicted"/>
<dbReference type="KEGG" id="sbf:JCM31447_14740"/>
<sequence>MATTLSEKNIHEMIKSATQPLHERVEILNPLSKKVPSLDDYTLYLKCFLQFIEPIENKLIEFYSEFTYTKSDYSLKRSILIKNDLENLGIINIKLKSNIKMPVLISAANSLGVLYVLEGSNLGGQFLYKKLKAIHGDKISNSLSFLQGNGTDTFKYWQAFLAFMQEYSDKHPSENEAIIQSAIETFACFEQIFL</sequence>
<dbReference type="AlphaFoldDB" id="A0A4P2VJW5"/>
<organism evidence="1 2">
    <name type="scientific">Fluviispira sanaruensis</name>
    <dbReference type="NCBI Taxonomy" id="2493639"/>
    <lineage>
        <taxon>Bacteria</taxon>
        <taxon>Pseudomonadati</taxon>
        <taxon>Bdellovibrionota</taxon>
        <taxon>Oligoflexia</taxon>
        <taxon>Silvanigrellales</taxon>
        <taxon>Silvanigrellaceae</taxon>
        <taxon>Fluviispira</taxon>
    </lineage>
</organism>
<evidence type="ECO:0000313" key="2">
    <source>
        <dbReference type="Proteomes" id="UP000291236"/>
    </source>
</evidence>
<dbReference type="Gene3D" id="1.20.910.10">
    <property type="entry name" value="Heme oxygenase-like"/>
    <property type="match status" value="1"/>
</dbReference>
<name>A0A4P2VJW5_FLUSA</name>
<dbReference type="Proteomes" id="UP000291236">
    <property type="component" value="Chromosome"/>
</dbReference>
<dbReference type="SUPFAM" id="SSF48613">
    <property type="entry name" value="Heme oxygenase-like"/>
    <property type="match status" value="1"/>
</dbReference>
<dbReference type="InterPro" id="IPR016053">
    <property type="entry name" value="Haem_Oase-like"/>
</dbReference>
<dbReference type="InterPro" id="IPR016084">
    <property type="entry name" value="Haem_Oase-like_multi-hlx"/>
</dbReference>
<dbReference type="Pfam" id="PF01126">
    <property type="entry name" value="Heme_oxygenase"/>
    <property type="match status" value="1"/>
</dbReference>
<dbReference type="OrthoDB" id="114943at2"/>
<dbReference type="GO" id="GO:0004392">
    <property type="term" value="F:heme oxygenase (decyclizing) activity"/>
    <property type="evidence" value="ECO:0007669"/>
    <property type="project" value="InterPro"/>
</dbReference>
<reference evidence="1 2" key="1">
    <citation type="submission" date="2018-12" db="EMBL/GenBank/DDBJ databases">
        <title>Rubrispira sanarue gen. nov., sp., nov., a member of the order Silvanigrellales, isolated from a brackish lake in Hamamatsu Japan.</title>
        <authorList>
            <person name="Maejima Y."/>
            <person name="Iino T."/>
            <person name="Muraguchi Y."/>
            <person name="Fukuda K."/>
            <person name="Nojiri H."/>
            <person name="Ohkuma M."/>
            <person name="Moriuchi R."/>
            <person name="Dohra H."/>
            <person name="Kimbara K."/>
            <person name="Shintani M."/>
        </authorList>
    </citation>
    <scope>NUCLEOTIDE SEQUENCE [LARGE SCALE GENOMIC DNA]</scope>
    <source>
        <strain evidence="1 2">RF1110005</strain>
    </source>
</reference>
<keyword evidence="2" id="KW-1185">Reference proteome</keyword>
<evidence type="ECO:0000313" key="1">
    <source>
        <dbReference type="EMBL" id="BBH53031.1"/>
    </source>
</evidence>
<dbReference type="GO" id="GO:0006788">
    <property type="term" value="P:heme oxidation"/>
    <property type="evidence" value="ECO:0007669"/>
    <property type="project" value="InterPro"/>
</dbReference>
<dbReference type="CDD" id="cd19166">
    <property type="entry name" value="HemeO-bac"/>
    <property type="match status" value="1"/>
</dbReference>